<protein>
    <submittedName>
        <fullName evidence="2">Os01g0140001 protein</fullName>
    </submittedName>
</protein>
<reference evidence="3" key="1">
    <citation type="journal article" date="2005" name="Nature">
        <title>The map-based sequence of the rice genome.</title>
        <authorList>
            <consortium name="International rice genome sequencing project (IRGSP)"/>
            <person name="Matsumoto T."/>
            <person name="Wu J."/>
            <person name="Kanamori H."/>
            <person name="Katayose Y."/>
            <person name="Fujisawa M."/>
            <person name="Namiki N."/>
            <person name="Mizuno H."/>
            <person name="Yamamoto K."/>
            <person name="Antonio B.A."/>
            <person name="Baba T."/>
            <person name="Sakata K."/>
            <person name="Nagamura Y."/>
            <person name="Aoki H."/>
            <person name="Arikawa K."/>
            <person name="Arita K."/>
            <person name="Bito T."/>
            <person name="Chiden Y."/>
            <person name="Fujitsuka N."/>
            <person name="Fukunaka R."/>
            <person name="Hamada M."/>
            <person name="Harada C."/>
            <person name="Hayashi A."/>
            <person name="Hijishita S."/>
            <person name="Honda M."/>
            <person name="Hosokawa S."/>
            <person name="Ichikawa Y."/>
            <person name="Idonuma A."/>
            <person name="Iijima M."/>
            <person name="Ikeda M."/>
            <person name="Ikeno M."/>
            <person name="Ito K."/>
            <person name="Ito S."/>
            <person name="Ito T."/>
            <person name="Ito Y."/>
            <person name="Ito Y."/>
            <person name="Iwabuchi A."/>
            <person name="Kamiya K."/>
            <person name="Karasawa W."/>
            <person name="Kurita K."/>
            <person name="Katagiri S."/>
            <person name="Kikuta A."/>
            <person name="Kobayashi H."/>
            <person name="Kobayashi N."/>
            <person name="Machita K."/>
            <person name="Maehara T."/>
            <person name="Masukawa M."/>
            <person name="Mizubayashi T."/>
            <person name="Mukai Y."/>
            <person name="Nagasaki H."/>
            <person name="Nagata Y."/>
            <person name="Naito S."/>
            <person name="Nakashima M."/>
            <person name="Nakama Y."/>
            <person name="Nakamichi Y."/>
            <person name="Nakamura M."/>
            <person name="Meguro A."/>
            <person name="Negishi M."/>
            <person name="Ohta I."/>
            <person name="Ohta T."/>
            <person name="Okamoto M."/>
            <person name="Ono N."/>
            <person name="Saji S."/>
            <person name="Sakaguchi M."/>
            <person name="Sakai K."/>
            <person name="Shibata M."/>
            <person name="Shimokawa T."/>
            <person name="Song J."/>
            <person name="Takazaki Y."/>
            <person name="Terasawa K."/>
            <person name="Tsugane M."/>
            <person name="Tsuji K."/>
            <person name="Ueda S."/>
            <person name="Waki K."/>
            <person name="Yamagata H."/>
            <person name="Yamamoto M."/>
            <person name="Yamamoto S."/>
            <person name="Yamane H."/>
            <person name="Yoshiki S."/>
            <person name="Yoshihara R."/>
            <person name="Yukawa K."/>
            <person name="Zhong H."/>
            <person name="Yano M."/>
            <person name="Yuan Q."/>
            <person name="Ouyang S."/>
            <person name="Liu J."/>
            <person name="Jones K.M."/>
            <person name="Gansberger K."/>
            <person name="Moffat K."/>
            <person name="Hill J."/>
            <person name="Bera J."/>
            <person name="Fadrosh D."/>
            <person name="Jin S."/>
            <person name="Johri S."/>
            <person name="Kim M."/>
            <person name="Overton L."/>
            <person name="Reardon M."/>
            <person name="Tsitrin T."/>
            <person name="Vuong H."/>
            <person name="Weaver B."/>
            <person name="Ciecko A."/>
            <person name="Tallon L."/>
            <person name="Jackson J."/>
            <person name="Pai G."/>
            <person name="Aken S.V."/>
            <person name="Utterback T."/>
            <person name="Reidmuller S."/>
            <person name="Feldblyum T."/>
            <person name="Hsiao J."/>
            <person name="Zismann V."/>
            <person name="Iobst S."/>
            <person name="de Vazeille A.R."/>
            <person name="Buell C.R."/>
            <person name="Ying K."/>
            <person name="Li Y."/>
            <person name="Lu T."/>
            <person name="Huang Y."/>
            <person name="Zhao Q."/>
            <person name="Feng Q."/>
            <person name="Zhang L."/>
            <person name="Zhu J."/>
            <person name="Weng Q."/>
            <person name="Mu J."/>
            <person name="Lu Y."/>
            <person name="Fan D."/>
            <person name="Liu Y."/>
            <person name="Guan J."/>
            <person name="Zhang Y."/>
            <person name="Yu S."/>
            <person name="Liu X."/>
            <person name="Zhang Y."/>
            <person name="Hong G."/>
            <person name="Han B."/>
            <person name="Choisne N."/>
            <person name="Demange N."/>
            <person name="Orjeda G."/>
            <person name="Samain S."/>
            <person name="Cattolico L."/>
            <person name="Pelletier E."/>
            <person name="Couloux A."/>
            <person name="Segurens B."/>
            <person name="Wincker P."/>
            <person name="D'Hont A."/>
            <person name="Scarpelli C."/>
            <person name="Weissenbach J."/>
            <person name="Salanoubat M."/>
            <person name="Quetier F."/>
            <person name="Yu Y."/>
            <person name="Kim H.R."/>
            <person name="Rambo T."/>
            <person name="Currie J."/>
            <person name="Collura K."/>
            <person name="Luo M."/>
            <person name="Yang T."/>
            <person name="Ammiraju J.S.S."/>
            <person name="Engler F."/>
            <person name="Soderlund C."/>
            <person name="Wing R.A."/>
            <person name="Palmer L.E."/>
            <person name="de la Bastide M."/>
            <person name="Spiegel L."/>
            <person name="Nascimento L."/>
            <person name="Zutavern T."/>
            <person name="O'Shaughnessy A."/>
            <person name="Dike S."/>
            <person name="Dedhia N."/>
            <person name="Preston R."/>
            <person name="Balija V."/>
            <person name="McCombie W.R."/>
            <person name="Chow T."/>
            <person name="Chen H."/>
            <person name="Chung M."/>
            <person name="Chen C."/>
            <person name="Shaw J."/>
            <person name="Wu H."/>
            <person name="Hsiao K."/>
            <person name="Chao Y."/>
            <person name="Chu M."/>
            <person name="Cheng C."/>
            <person name="Hour A."/>
            <person name="Lee P."/>
            <person name="Lin S."/>
            <person name="Lin Y."/>
            <person name="Liou J."/>
            <person name="Liu S."/>
            <person name="Hsing Y."/>
            <person name="Raghuvanshi S."/>
            <person name="Mohanty A."/>
            <person name="Bharti A.K."/>
            <person name="Gaur A."/>
            <person name="Gupta V."/>
            <person name="Kumar D."/>
            <person name="Ravi V."/>
            <person name="Vij S."/>
            <person name="Kapur A."/>
            <person name="Khurana P."/>
            <person name="Khurana P."/>
            <person name="Khurana J.P."/>
            <person name="Tyagi A.K."/>
            <person name="Gaikwad K."/>
            <person name="Singh A."/>
            <person name="Dalal V."/>
            <person name="Srivastava S."/>
            <person name="Dixit A."/>
            <person name="Pal A.K."/>
            <person name="Ghazi I.A."/>
            <person name="Yadav M."/>
            <person name="Pandit A."/>
            <person name="Bhargava A."/>
            <person name="Sureshbabu K."/>
            <person name="Batra K."/>
            <person name="Sharma T.R."/>
            <person name="Mohapatra T."/>
            <person name="Singh N.K."/>
            <person name="Messing J."/>
            <person name="Nelson A.B."/>
            <person name="Fuks G."/>
            <person name="Kavchok S."/>
            <person name="Keizer G."/>
            <person name="Linton E."/>
            <person name="Llaca V."/>
            <person name="Song R."/>
            <person name="Tanyolac B."/>
            <person name="Young S."/>
            <person name="Ho-Il K."/>
            <person name="Hahn J.H."/>
            <person name="Sangsakoo G."/>
            <person name="Vanavichit A."/>
            <person name="de Mattos Luiz.A.T."/>
            <person name="Zimmer P.D."/>
            <person name="Malone G."/>
            <person name="Dellagostin O."/>
            <person name="de Oliveira A.C."/>
            <person name="Bevan M."/>
            <person name="Bancroft I."/>
            <person name="Minx P."/>
            <person name="Cordum H."/>
            <person name="Wilson R."/>
            <person name="Cheng Z."/>
            <person name="Jin W."/>
            <person name="Jiang J."/>
            <person name="Leong S.A."/>
            <person name="Iwama H."/>
            <person name="Gojobori T."/>
            <person name="Itoh T."/>
            <person name="Niimura Y."/>
            <person name="Fujii Y."/>
            <person name="Habara T."/>
            <person name="Sakai H."/>
            <person name="Sato Y."/>
            <person name="Wilson G."/>
            <person name="Kumar K."/>
            <person name="McCouch S."/>
            <person name="Juretic N."/>
            <person name="Hoen D."/>
            <person name="Wright S."/>
            <person name="Bruskiewich R."/>
            <person name="Bureau T."/>
            <person name="Miyao A."/>
            <person name="Hirochika H."/>
            <person name="Nishikawa T."/>
            <person name="Kadowaki K."/>
            <person name="Sugiura M."/>
            <person name="Burr B."/>
            <person name="Sasaki T."/>
        </authorList>
    </citation>
    <scope>NUCLEOTIDE SEQUENCE [LARGE SCALE GENOMIC DNA]</scope>
    <source>
        <strain evidence="3">cv. Nipponbare</strain>
    </source>
</reference>
<dbReference type="EMBL" id="AP014957">
    <property type="protein sequence ID" value="BAS70309.1"/>
    <property type="molecule type" value="Genomic_DNA"/>
</dbReference>
<evidence type="ECO:0000313" key="2">
    <source>
        <dbReference type="EMBL" id="BAS70309.1"/>
    </source>
</evidence>
<name>A0A0P0UXX7_ORYSJ</name>
<sequence>MRRRRACGVTEGWAEPAQRSGGQRPAVRSEAEAGGRGGRAAGRSEAEAGDRGAGWRSAARRRPTAGQRSAARRRPAAGRLGGGPQRGEGRRPRRRGSRPRRGGGRRMRDERRPTAAAGRGERRAGVVFASRRCSSPCLLVWLLCSSLPPPVEVRRRPEVG</sequence>
<gene>
    <name evidence="2" type="ordered locus">Os01g0140001</name>
    <name evidence="2" type="ORF">OSNPB_010140001</name>
</gene>
<accession>A0A0P0UXX7</accession>
<dbReference type="PaxDb" id="39947-A0A0P0UXX7"/>
<keyword evidence="3" id="KW-1185">Reference proteome</keyword>
<feature type="region of interest" description="Disordered" evidence="1">
    <location>
        <begin position="1"/>
        <end position="122"/>
    </location>
</feature>
<feature type="compositionally biased region" description="Basic and acidic residues" evidence="1">
    <location>
        <begin position="106"/>
        <end position="122"/>
    </location>
</feature>
<dbReference type="AlphaFoldDB" id="A0A0P0UXX7"/>
<organism evidence="2 3">
    <name type="scientific">Oryza sativa subsp. japonica</name>
    <name type="common">Rice</name>
    <dbReference type="NCBI Taxonomy" id="39947"/>
    <lineage>
        <taxon>Eukaryota</taxon>
        <taxon>Viridiplantae</taxon>
        <taxon>Streptophyta</taxon>
        <taxon>Embryophyta</taxon>
        <taxon>Tracheophyta</taxon>
        <taxon>Spermatophyta</taxon>
        <taxon>Magnoliopsida</taxon>
        <taxon>Liliopsida</taxon>
        <taxon>Poales</taxon>
        <taxon>Poaceae</taxon>
        <taxon>BOP clade</taxon>
        <taxon>Oryzoideae</taxon>
        <taxon>Oryzeae</taxon>
        <taxon>Oryzinae</taxon>
        <taxon>Oryza</taxon>
        <taxon>Oryza sativa</taxon>
    </lineage>
</organism>
<dbReference type="InParanoid" id="A0A0P0UXX7"/>
<reference evidence="2 3" key="3">
    <citation type="journal article" date="2013" name="Rice">
        <title>Improvement of the Oryza sativa Nipponbare reference genome using next generation sequence and optical map data.</title>
        <authorList>
            <person name="Kawahara Y."/>
            <person name="de la Bastide M."/>
            <person name="Hamilton J.P."/>
            <person name="Kanamori H."/>
            <person name="McCombie W.R."/>
            <person name="Ouyang S."/>
            <person name="Schwartz D.C."/>
            <person name="Tanaka T."/>
            <person name="Wu J."/>
            <person name="Zhou S."/>
            <person name="Childs K.L."/>
            <person name="Davidson R.M."/>
            <person name="Lin H."/>
            <person name="Quesada-Ocampo L."/>
            <person name="Vaillancourt B."/>
            <person name="Sakai H."/>
            <person name="Lee S.S."/>
            <person name="Kim J."/>
            <person name="Numa H."/>
            <person name="Itoh T."/>
            <person name="Buell C.R."/>
            <person name="Matsumoto T."/>
        </authorList>
    </citation>
    <scope>NUCLEOTIDE SEQUENCE [LARGE SCALE GENOMIC DNA]</scope>
    <source>
        <strain evidence="3">cv. Nipponbare</strain>
    </source>
</reference>
<dbReference type="Proteomes" id="UP000059680">
    <property type="component" value="Chromosome 1"/>
</dbReference>
<proteinExistence type="predicted"/>
<feature type="compositionally biased region" description="Basic residues" evidence="1">
    <location>
        <begin position="91"/>
        <end position="105"/>
    </location>
</feature>
<evidence type="ECO:0000313" key="3">
    <source>
        <dbReference type="Proteomes" id="UP000059680"/>
    </source>
</evidence>
<evidence type="ECO:0000256" key="1">
    <source>
        <dbReference type="SAM" id="MobiDB-lite"/>
    </source>
</evidence>
<reference evidence="2 3" key="2">
    <citation type="journal article" date="2013" name="Plant Cell Physiol.">
        <title>Rice Annotation Project Database (RAP-DB): an integrative and interactive database for rice genomics.</title>
        <authorList>
            <person name="Sakai H."/>
            <person name="Lee S.S."/>
            <person name="Tanaka T."/>
            <person name="Numa H."/>
            <person name="Kim J."/>
            <person name="Kawahara Y."/>
            <person name="Wakimoto H."/>
            <person name="Yang C.C."/>
            <person name="Iwamoto M."/>
            <person name="Abe T."/>
            <person name="Yamada Y."/>
            <person name="Muto A."/>
            <person name="Inokuchi H."/>
            <person name="Ikemura T."/>
            <person name="Matsumoto T."/>
            <person name="Sasaki T."/>
            <person name="Itoh T."/>
        </authorList>
    </citation>
    <scope>NUCLEOTIDE SEQUENCE [LARGE SCALE GENOMIC DNA]</scope>
    <source>
        <strain evidence="3">cv. Nipponbare</strain>
    </source>
</reference>